<name>A0ABN0SS15_9MICO</name>
<dbReference type="Proteomes" id="UP001498238">
    <property type="component" value="Unassembled WGS sequence"/>
</dbReference>
<evidence type="ECO:0000259" key="7">
    <source>
        <dbReference type="SMART" id="SM00650"/>
    </source>
</evidence>
<keyword evidence="3 5" id="KW-0949">S-adenosyl-L-methionine</keyword>
<feature type="compositionally biased region" description="Low complexity" evidence="6">
    <location>
        <begin position="312"/>
        <end position="325"/>
    </location>
</feature>
<dbReference type="InterPro" id="IPR001737">
    <property type="entry name" value="KsgA/Erm"/>
</dbReference>
<comment type="caution">
    <text evidence="8">The sequence shown here is derived from an EMBL/GenBank/DDBJ whole genome shotgun (WGS) entry which is preliminary data.</text>
</comment>
<dbReference type="Gene3D" id="1.10.8.100">
    <property type="entry name" value="Ribosomal RNA adenine dimethylase-like, domain 2"/>
    <property type="match status" value="1"/>
</dbReference>
<dbReference type="PANTHER" id="PTHR11727:SF14">
    <property type="entry name" value="BLL8166 PROTEIN"/>
    <property type="match status" value="1"/>
</dbReference>
<keyword evidence="9" id="KW-1185">Reference proteome</keyword>
<dbReference type="InterPro" id="IPR029063">
    <property type="entry name" value="SAM-dependent_MTases_sf"/>
</dbReference>
<proteinExistence type="inferred from homology"/>
<feature type="region of interest" description="Disordered" evidence="6">
    <location>
        <begin position="1"/>
        <end position="29"/>
    </location>
</feature>
<feature type="binding site" evidence="5">
    <location>
        <position position="103"/>
    </location>
    <ligand>
        <name>S-adenosyl-L-methionine</name>
        <dbReference type="ChEBI" id="CHEBI:59789"/>
    </ligand>
</feature>
<feature type="compositionally biased region" description="Basic and acidic residues" evidence="6">
    <location>
        <begin position="298"/>
        <end position="310"/>
    </location>
</feature>
<keyword evidence="1 5" id="KW-0489">Methyltransferase</keyword>
<dbReference type="PANTHER" id="PTHR11727">
    <property type="entry name" value="DIMETHYLADENOSINE TRANSFERASE"/>
    <property type="match status" value="1"/>
</dbReference>
<keyword evidence="2 5" id="KW-0808">Transferase</keyword>
<feature type="compositionally biased region" description="Basic residues" evidence="6">
    <location>
        <begin position="1"/>
        <end position="13"/>
    </location>
</feature>
<dbReference type="SUPFAM" id="SSF53335">
    <property type="entry name" value="S-adenosyl-L-methionine-dependent methyltransferases"/>
    <property type="match status" value="1"/>
</dbReference>
<evidence type="ECO:0000313" key="8">
    <source>
        <dbReference type="EMBL" id="GAA0037236.1"/>
    </source>
</evidence>
<dbReference type="EMBL" id="BAAAAF010000019">
    <property type="protein sequence ID" value="GAA0037236.1"/>
    <property type="molecule type" value="Genomic_DNA"/>
</dbReference>
<dbReference type="CDD" id="cd02440">
    <property type="entry name" value="AdoMet_MTases"/>
    <property type="match status" value="1"/>
</dbReference>
<protein>
    <recommendedName>
        <fullName evidence="7">Ribosomal RNA adenine methylase transferase N-terminal domain-containing protein</fullName>
    </recommendedName>
</protein>
<feature type="compositionally biased region" description="Pro residues" evidence="6">
    <location>
        <begin position="281"/>
        <end position="291"/>
    </location>
</feature>
<feature type="binding site" evidence="5">
    <location>
        <position position="60"/>
    </location>
    <ligand>
        <name>S-adenosyl-L-methionine</name>
        <dbReference type="ChEBI" id="CHEBI:59789"/>
    </ligand>
</feature>
<dbReference type="InterPro" id="IPR023165">
    <property type="entry name" value="rRNA_Ade_diMease-like_C"/>
</dbReference>
<feature type="region of interest" description="Disordered" evidence="6">
    <location>
        <begin position="275"/>
        <end position="356"/>
    </location>
</feature>
<gene>
    <name evidence="8" type="ORF">NCCP602_31980</name>
</gene>
<accession>A0ABN0SS15</accession>
<comment type="similarity">
    <text evidence="5">Belongs to the class I-like SAM-binding methyltransferase superfamily. rRNA adenine N(6)-methyltransferase family.</text>
</comment>
<evidence type="ECO:0000256" key="4">
    <source>
        <dbReference type="ARBA" id="ARBA00022884"/>
    </source>
</evidence>
<feature type="binding site" evidence="5">
    <location>
        <position position="81"/>
    </location>
    <ligand>
        <name>S-adenosyl-L-methionine</name>
        <dbReference type="ChEBI" id="CHEBI:59789"/>
    </ligand>
</feature>
<feature type="compositionally biased region" description="Basic and acidic residues" evidence="6">
    <location>
        <begin position="372"/>
        <end position="381"/>
    </location>
</feature>
<dbReference type="Pfam" id="PF00398">
    <property type="entry name" value="RrnaAD"/>
    <property type="match status" value="1"/>
</dbReference>
<dbReference type="Gene3D" id="3.40.50.150">
    <property type="entry name" value="Vaccinia Virus protein VP39"/>
    <property type="match status" value="1"/>
</dbReference>
<evidence type="ECO:0000256" key="1">
    <source>
        <dbReference type="ARBA" id="ARBA00022603"/>
    </source>
</evidence>
<dbReference type="NCBIfam" id="NF000499">
    <property type="entry name" value="Erm23S_rRNA_broad"/>
    <property type="match status" value="1"/>
</dbReference>
<evidence type="ECO:0000256" key="3">
    <source>
        <dbReference type="ARBA" id="ARBA00022691"/>
    </source>
</evidence>
<dbReference type="PROSITE" id="PS51689">
    <property type="entry name" value="SAM_RNA_A_N6_MT"/>
    <property type="match status" value="1"/>
</dbReference>
<feature type="binding site" evidence="5">
    <location>
        <position position="117"/>
    </location>
    <ligand>
        <name>S-adenosyl-L-methionine</name>
        <dbReference type="ChEBI" id="CHEBI:59789"/>
    </ligand>
</feature>
<keyword evidence="4 5" id="KW-0694">RNA-binding</keyword>
<feature type="binding site" evidence="5">
    <location>
        <position position="34"/>
    </location>
    <ligand>
        <name>S-adenosyl-L-methionine</name>
        <dbReference type="ChEBI" id="CHEBI:59789"/>
    </ligand>
</feature>
<organism evidence="8 9">
    <name type="scientific">Brevibacterium metallidurans</name>
    <dbReference type="NCBI Taxonomy" id="1482676"/>
    <lineage>
        <taxon>Bacteria</taxon>
        <taxon>Bacillati</taxon>
        <taxon>Actinomycetota</taxon>
        <taxon>Actinomycetes</taxon>
        <taxon>Micrococcales</taxon>
        <taxon>Brevibacteriaceae</taxon>
        <taxon>Brevibacterium</taxon>
    </lineage>
</organism>
<feature type="region of interest" description="Disordered" evidence="6">
    <location>
        <begin position="372"/>
        <end position="406"/>
    </location>
</feature>
<evidence type="ECO:0000256" key="2">
    <source>
        <dbReference type="ARBA" id="ARBA00022679"/>
    </source>
</evidence>
<feature type="domain" description="Ribosomal RNA adenine methylase transferase N-terminal" evidence="7">
    <location>
        <begin position="41"/>
        <end position="198"/>
    </location>
</feature>
<evidence type="ECO:0000256" key="6">
    <source>
        <dbReference type="SAM" id="MobiDB-lite"/>
    </source>
</evidence>
<dbReference type="SMART" id="SM00650">
    <property type="entry name" value="rADc"/>
    <property type="match status" value="1"/>
</dbReference>
<evidence type="ECO:0000256" key="5">
    <source>
        <dbReference type="PROSITE-ProRule" id="PRU01026"/>
    </source>
</evidence>
<dbReference type="InterPro" id="IPR020598">
    <property type="entry name" value="rRNA_Ade_methylase_Trfase_N"/>
</dbReference>
<feature type="compositionally biased region" description="Basic and acidic residues" evidence="6">
    <location>
        <begin position="16"/>
        <end position="29"/>
    </location>
</feature>
<sequence>MRPQRPRSHRQSSRHQISDRPHSQAGGRHELGQNFLRSRTTIATIVGLTRATTGSILEIGPGTGAVTAELYRLGRPLTPVEIDETRIAHLEHRFPQARVEHADALRTRFDAEVIVGNLPFHLTTPILRQLLRASTWRSAVLVTQWEVARKRAGVGGSTMMTAQWSPWFDFRLVDRVPARAFSPKPSVDGGILTIDRHRTGLIPHRDRSSYQQFVRAAFTGRGRGMKGILTAMKIANRHRLHSTLDRNHIRGDALPRELSPQQWAGLYTALAHETTRNPTPNRAPNPTPTTPNTPRTARGKEETMRTDKGSKKTGTTAKGSGTSSGRSLAEAVADSQPTDAKPVITGELPIVGAEKPTARLEAPIPGVDAAVKSHDKAHLQAERGYMPQHGKKSQPQPRWNLPRRQG</sequence>
<evidence type="ECO:0000313" key="9">
    <source>
        <dbReference type="Proteomes" id="UP001498238"/>
    </source>
</evidence>
<feature type="binding site" evidence="5">
    <location>
        <position position="36"/>
    </location>
    <ligand>
        <name>S-adenosyl-L-methionine</name>
        <dbReference type="ChEBI" id="CHEBI:59789"/>
    </ligand>
</feature>
<reference evidence="8 9" key="1">
    <citation type="submission" date="2024-01" db="EMBL/GenBank/DDBJ databases">
        <title>Characterization of antibiotic resistant novel bacterial strains and their environmental applications.</title>
        <authorList>
            <person name="Manzoor S."/>
            <person name="Abbas S."/>
            <person name="Arshad M."/>
            <person name="Ahmed I."/>
        </authorList>
    </citation>
    <scope>NUCLEOTIDE SEQUENCE [LARGE SCALE GENOMIC DNA]</scope>
    <source>
        <strain evidence="8 9">NCCP-602</strain>
    </source>
</reference>